<dbReference type="Gene3D" id="1.20.890.10">
    <property type="entry name" value="cAMP-dependent protein kinase regulatory subunit, dimerization-anchoring domain"/>
    <property type="match status" value="1"/>
</dbReference>
<proteinExistence type="inferred from homology"/>
<dbReference type="GO" id="GO:0031509">
    <property type="term" value="P:subtelomeric heterochromatin formation"/>
    <property type="evidence" value="ECO:0007669"/>
    <property type="project" value="EnsemblFungi"/>
</dbReference>
<dbReference type="CDD" id="cd22965">
    <property type="entry name" value="DD_DPY30_SDC1"/>
    <property type="match status" value="1"/>
</dbReference>
<gene>
    <name evidence="5" type="ORF">AO440_003529</name>
</gene>
<dbReference type="EMBL" id="LLZZ01000194">
    <property type="protein sequence ID" value="KTA95021.1"/>
    <property type="molecule type" value="Genomic_DNA"/>
</dbReference>
<accession>A0A0W0DBQ1</accession>
<evidence type="ECO:0000256" key="1">
    <source>
        <dbReference type="ARBA" id="ARBA00004123"/>
    </source>
</evidence>
<name>A0A0W0DBQ1_CANGB</name>
<dbReference type="InterPro" id="IPR049629">
    <property type="entry name" value="DPY30_SDC1_DD"/>
</dbReference>
<organism evidence="5 6">
    <name type="scientific">Candida glabrata</name>
    <name type="common">Yeast</name>
    <name type="synonym">Torulopsis glabrata</name>
    <dbReference type="NCBI Taxonomy" id="5478"/>
    <lineage>
        <taxon>Eukaryota</taxon>
        <taxon>Fungi</taxon>
        <taxon>Dikarya</taxon>
        <taxon>Ascomycota</taxon>
        <taxon>Saccharomycotina</taxon>
        <taxon>Saccharomycetes</taxon>
        <taxon>Saccharomycetales</taxon>
        <taxon>Saccharomycetaceae</taxon>
        <taxon>Nakaseomyces</taxon>
    </lineage>
</organism>
<dbReference type="GO" id="GO:0048188">
    <property type="term" value="C:Set1C/COMPASS complex"/>
    <property type="evidence" value="ECO:0007669"/>
    <property type="project" value="EnsemblFungi"/>
</dbReference>
<dbReference type="VEuPathDB" id="FungiDB:B1J91_K06523g"/>
<feature type="compositionally biased region" description="Basic and acidic residues" evidence="4">
    <location>
        <begin position="23"/>
        <end position="36"/>
    </location>
</feature>
<evidence type="ECO:0000256" key="4">
    <source>
        <dbReference type="SAM" id="MobiDB-lite"/>
    </source>
</evidence>
<dbReference type="AlphaFoldDB" id="A0A0W0DBQ1"/>
<keyword evidence="3" id="KW-0539">Nucleus</keyword>
<comment type="caution">
    <text evidence="5">The sequence shown here is derived from an EMBL/GenBank/DDBJ whole genome shotgun (WGS) entry which is preliminary data.</text>
</comment>
<protein>
    <submittedName>
        <fullName evidence="5">COMPASS component SDC1</fullName>
    </submittedName>
</protein>
<dbReference type="VEuPathDB" id="FungiDB:GVI51_K06369"/>
<reference evidence="5 6" key="1">
    <citation type="submission" date="2015-10" db="EMBL/GenBank/DDBJ databases">
        <title>Draft genomes sequences of Candida glabrata isolates 1A, 1B, 2A, 2B, 3A and 3B.</title>
        <authorList>
            <person name="Haavelsrud O.E."/>
            <person name="Gaustad P."/>
        </authorList>
    </citation>
    <scope>NUCLEOTIDE SEQUENCE [LARGE SCALE GENOMIC DNA]</scope>
    <source>
        <strain evidence="5">910700640</strain>
    </source>
</reference>
<sequence>MEISDVLSKEPEVCAPPPSEPVVKPEVKQEKQDIKTESPVATPAISLTEQKPATGSGINLVETIGGSQTRRYLNDKVTPVLLEGMRKIAVEQPADPLRVLGEYLIERSDN</sequence>
<evidence type="ECO:0000256" key="2">
    <source>
        <dbReference type="ARBA" id="ARBA00010849"/>
    </source>
</evidence>
<evidence type="ECO:0000313" key="6">
    <source>
        <dbReference type="Proteomes" id="UP000054886"/>
    </source>
</evidence>
<dbReference type="GO" id="GO:0000781">
    <property type="term" value="C:chromosome, telomeric region"/>
    <property type="evidence" value="ECO:0007669"/>
    <property type="project" value="GOC"/>
</dbReference>
<comment type="subcellular location">
    <subcellularLocation>
        <location evidence="1">Nucleus</location>
    </subcellularLocation>
</comment>
<evidence type="ECO:0000313" key="5">
    <source>
        <dbReference type="EMBL" id="KTA95021.1"/>
    </source>
</evidence>
<dbReference type="Proteomes" id="UP000054886">
    <property type="component" value="Unassembled WGS sequence"/>
</dbReference>
<dbReference type="GO" id="GO:0042800">
    <property type="term" value="F:histone H3K4 methyltransferase activity"/>
    <property type="evidence" value="ECO:0007669"/>
    <property type="project" value="EnsemblFungi"/>
</dbReference>
<dbReference type="InterPro" id="IPR007858">
    <property type="entry name" value="Dpy-30_motif"/>
</dbReference>
<comment type="similarity">
    <text evidence="2">Belongs to the dpy-30 family.</text>
</comment>
<evidence type="ECO:0000256" key="3">
    <source>
        <dbReference type="ARBA" id="ARBA00023242"/>
    </source>
</evidence>
<dbReference type="VEuPathDB" id="FungiDB:CAGL0K06523g"/>
<dbReference type="Pfam" id="PF05186">
    <property type="entry name" value="Dpy-30"/>
    <property type="match status" value="1"/>
</dbReference>
<dbReference type="VEuPathDB" id="FungiDB:GWK60_K06369"/>
<feature type="region of interest" description="Disordered" evidence="4">
    <location>
        <begin position="1"/>
        <end position="41"/>
    </location>
</feature>